<dbReference type="EMBL" id="JAZHFV010000001">
    <property type="protein sequence ID" value="MEX4006325.1"/>
    <property type="molecule type" value="Genomic_DNA"/>
</dbReference>
<dbReference type="RefSeq" id="WP_173188140.1">
    <property type="nucleotide sequence ID" value="NZ_JABETK010000001.1"/>
</dbReference>
<dbReference type="CDD" id="cd06558">
    <property type="entry name" value="crotonase-like"/>
    <property type="match status" value="1"/>
</dbReference>
<dbReference type="PANTHER" id="PTHR11941:SF54">
    <property type="entry name" value="ENOYL-COA HYDRATASE, MITOCHONDRIAL"/>
    <property type="match status" value="1"/>
</dbReference>
<proteinExistence type="predicted"/>
<dbReference type="PANTHER" id="PTHR11941">
    <property type="entry name" value="ENOYL-COA HYDRATASE-RELATED"/>
    <property type="match status" value="1"/>
</dbReference>
<dbReference type="Gene3D" id="3.90.226.10">
    <property type="entry name" value="2-enoyl-CoA Hydratase, Chain A, domain 1"/>
    <property type="match status" value="1"/>
</dbReference>
<dbReference type="Pfam" id="PF00378">
    <property type="entry name" value="ECH_1"/>
    <property type="match status" value="1"/>
</dbReference>
<organism evidence="1 2">
    <name type="scientific">Neoaquamicrobium sediminum</name>
    <dbReference type="NCBI Taxonomy" id="1849104"/>
    <lineage>
        <taxon>Bacteria</taxon>
        <taxon>Pseudomonadati</taxon>
        <taxon>Pseudomonadota</taxon>
        <taxon>Alphaproteobacteria</taxon>
        <taxon>Hyphomicrobiales</taxon>
        <taxon>Phyllobacteriaceae</taxon>
        <taxon>Neoaquamicrobium</taxon>
    </lineage>
</organism>
<reference evidence="1 2" key="1">
    <citation type="submission" date="2024-01" db="EMBL/GenBank/DDBJ databases">
        <title>New evidence supports the origin of RcGTA from prophage.</title>
        <authorList>
            <person name="Xu Y."/>
            <person name="Liu B."/>
            <person name="Chen F."/>
        </authorList>
    </citation>
    <scope>NUCLEOTIDE SEQUENCE [LARGE SCALE GENOMIC DNA]</scope>
    <source>
        <strain evidence="1 2">CBW1107-2</strain>
    </source>
</reference>
<dbReference type="Proteomes" id="UP001559025">
    <property type="component" value="Unassembled WGS sequence"/>
</dbReference>
<sequence>MPIEYERKGKIGYFTIRNGSVNPMTPAMHKQLYGHMLEFLADDNVHVGIMQGAGDRAFSAGDDIKTPYAKFDTPMAELEYYLAPKHRMETKEPDTFSWSRDVLALDRFKPIIAAVRGYCFGQGMIYLSHLTDIRVASEDAKFGFPEIAYGMGGAGGSTRLSRFIPHTVAMEMLLTGDPLDAQQALRANLVNAVVPADQVLAKAEAYAERIARHPLVALRVEMEASLRGMDMSRQGALDHAKNLYRMQRLAYGGEERVKEFLYKQD</sequence>
<protein>
    <submittedName>
        <fullName evidence="1">Enoyl-CoA hydratase/isomerase family protein</fullName>
    </submittedName>
</protein>
<keyword evidence="2" id="KW-1185">Reference proteome</keyword>
<comment type="caution">
    <text evidence="1">The sequence shown here is derived from an EMBL/GenBank/DDBJ whole genome shotgun (WGS) entry which is preliminary data.</text>
</comment>
<name>A0ABV3WNU3_9HYPH</name>
<dbReference type="InterPro" id="IPR001753">
    <property type="entry name" value="Enoyl-CoA_hydra/iso"/>
</dbReference>
<dbReference type="InterPro" id="IPR029045">
    <property type="entry name" value="ClpP/crotonase-like_dom_sf"/>
</dbReference>
<evidence type="ECO:0000313" key="1">
    <source>
        <dbReference type="EMBL" id="MEX4006325.1"/>
    </source>
</evidence>
<dbReference type="SUPFAM" id="SSF52096">
    <property type="entry name" value="ClpP/crotonase"/>
    <property type="match status" value="1"/>
</dbReference>
<evidence type="ECO:0000313" key="2">
    <source>
        <dbReference type="Proteomes" id="UP001559025"/>
    </source>
</evidence>
<accession>A0ABV3WNU3</accession>
<gene>
    <name evidence="1" type="ORF">V1479_03350</name>
</gene>